<evidence type="ECO:0000313" key="14">
    <source>
        <dbReference type="EMBL" id="CAH2072621.1"/>
    </source>
</evidence>
<dbReference type="Proteomes" id="UP000836841">
    <property type="component" value="Chromosome 6"/>
</dbReference>
<dbReference type="PANTHER" id="PTHR31658:SF0">
    <property type="entry name" value="CONSERVED OLIGOMERIC GOLGI COMPLEX SUBUNIT 1"/>
    <property type="match status" value="1"/>
</dbReference>
<evidence type="ECO:0000256" key="3">
    <source>
        <dbReference type="ARBA" id="ARBA00005025"/>
    </source>
</evidence>
<dbReference type="GO" id="GO:1990610">
    <property type="term" value="F:acetolactate synthase regulator activity"/>
    <property type="evidence" value="ECO:0007669"/>
    <property type="project" value="InterPro"/>
</dbReference>
<dbReference type="GO" id="GO:0000139">
    <property type="term" value="C:Golgi membrane"/>
    <property type="evidence" value="ECO:0007669"/>
    <property type="project" value="UniProtKB-SubCell"/>
</dbReference>
<dbReference type="InterPro" id="IPR039557">
    <property type="entry name" value="AHAS_ACT"/>
</dbReference>
<keyword evidence="11" id="KW-0472">Membrane</keyword>
<evidence type="ECO:0000256" key="9">
    <source>
        <dbReference type="ARBA" id="ARBA00022927"/>
    </source>
</evidence>
<keyword evidence="9" id="KW-0653">Protein transport</keyword>
<evidence type="ECO:0000313" key="15">
    <source>
        <dbReference type="Proteomes" id="UP000836841"/>
    </source>
</evidence>
<dbReference type="Gene3D" id="3.30.70.260">
    <property type="match status" value="2"/>
</dbReference>
<sequence>MAATTTATAASLYSAHVHFQNQNRANGFPAKTPNSLQVAQITDGRKMRNATLLSAASTDKAVTTGQPVSPTACDRARRHTISVFVGDESGIINRIAGVFARRGYNIESLAVGLNEDKAMFTIVVLGTDKVLQQVVEQLNKLVNVIKVEDLSKEPHVERELMLVKLNADPSTRSEIMWLVDIFRAKIVDTSEHTLTIEVTGDPGKMVALKTNLEKFGIKEIARTGKIALRREKMGETAPFWRFSAASYPHLVRESSHETVAEKTKLALTGNGKASSGGDVYPVEPYNDFKPVLDAHWGVVYDEDSSGLRSHTLSLLVANVPGVLNLITGAISRRGYNIQSLAVGHAEKEGLSRITTVIPGTDENIDKLVRQLQKLIDLHEVQNITHMPFAERELMLIKVAAHTSARRDVLDIAQVFRAKAIDVSDHTITLEVTGDIRKMAALQTQLEVYGICEVARTGRVALRTCRKLHCSWKLVKDSTLFLHHLCLISPSRVIAFQGVREYAPRQARETMRMSSASTSEYRSAAVSLGSTGGGQRDAESLFRTKPMSEIRNVESATRKNIEDKKEELRQLVGTRYRDLIDSADSIVHMKSLCESISANISSIHGNIRSLSSSSVAETPELASPNPARVNVYGIACRVKYLVDTPENIWGCLDESMFLEAAGRYMRAQHVQQRLVKLEGCGGGAAEVDQSKLLANFPLLEHQWQIVESFKAQISQRSHERLLDPDLGLGAYVDALTAVSVVDELDPKQVLELFLDSRKTWILQKLNACAADDAGAVVSVFCDVLSVIQVTVGQVGELFFQALTDMPLFYKTVLSTPPASQLFGGIPNPEEEVGLWKSFRDNLEAVMVILDTTEIAKACLTWLRECGGQIVGKVGGKHLIEAIVTGEELGSAEKLIRETMDSKDVLRGSLDWLKSVFGSEIELPWNRIRELVLADDLNLWDEIFEKAFVDRMKSIIDSRFEDLAKAVNVAESVHAFSEITGEKINFQAYLNRPSTGGGVWFIEPNAKKPGFIAGNKSSPEESDFQSCLTAYFGPQVSQMRDAVDRRCQSVLEDLLSFFESEKASPRLKDLAPYVQNKCYDSVSTLLTDVDKELEFLCAAMKKENKDGEAIPPAIIIEKSLFMGRLLFALLNHSKHVPLILGSPRLWCRETLTAVSDKLSSLLRQPRFGSNSAVTADSPGKQFHSDLRKQSSLAVAALLGAEEKTSPKFEELNKTMRNLCIKAHTLWIQWLSDELSAILLRDLRIDDGLSATTPLRGWEETIVKEEQGESQSELKISLPSLPSLYMISFLCRASEEIHRIGGHVLDKSILQKFASSLLEKITIIYEDFLSAREANEPQISEKGVLQILLDLRFASDVLSGGDTSTNVELPKNTMNRSAYRRKQDQKKITSVNRGRIDGVISQLTQKLDPIDWLTYEPYLWENEKQSYLRHAVLFGFFVQLNRMYTDTAQKLPTNSESNIMPCSTVPRFKYLPISAPALSSRSTNKVSIPVTLNEASSRNSWKPFTNGELSQTSDLEDNSSFSVASPFLKSFMQAGSRFGESTLKLGSILTDGQVGIFKDRSAAAMSTFGDILPSSGLLSSFRSVSIELGIITSSLVNERLQLLLICKNLEEIEEERHIVVFPSHFLDLSSSITIFCETVSIPILTSDKDLSRASSARYISFLFLTTAKRLNRISFCKYRSILSCTTGCTILSHSIPSGSPRHCPRLMGPSLRPSSSYKMPSTGGKSLANAFSSDSSEPISILEEFMRTDSIACVAQALLIICNKTHGSTK</sequence>
<evidence type="ECO:0000256" key="8">
    <source>
        <dbReference type="ARBA" id="ARBA00022605"/>
    </source>
</evidence>
<dbReference type="SUPFAM" id="SSF55021">
    <property type="entry name" value="ACT-like"/>
    <property type="match status" value="4"/>
</dbReference>
<comment type="subcellular location">
    <subcellularLocation>
        <location evidence="1">Golgi apparatus membrane</location>
        <topology evidence="1">Peripheral membrane protein</topology>
    </subcellularLocation>
</comment>
<keyword evidence="12" id="KW-0100">Branched-chain amino acid biosynthesis</keyword>
<dbReference type="NCBIfam" id="NF008864">
    <property type="entry name" value="PRK11895.1"/>
    <property type="match status" value="2"/>
</dbReference>
<dbReference type="GO" id="GO:0017119">
    <property type="term" value="C:Golgi transport complex"/>
    <property type="evidence" value="ECO:0007669"/>
    <property type="project" value="InterPro"/>
</dbReference>
<evidence type="ECO:0000256" key="6">
    <source>
        <dbReference type="ARBA" id="ARBA00020978"/>
    </source>
</evidence>
<dbReference type="FunFam" id="3.30.70.1150:FF:000001">
    <property type="entry name" value="Acetolactate synthase small subunit"/>
    <property type="match status" value="2"/>
</dbReference>
<feature type="non-terminal residue" evidence="14">
    <location>
        <position position="1"/>
    </location>
</feature>
<protein>
    <recommendedName>
        <fullName evidence="6">Conserved oligomeric Golgi complex subunit 1</fullName>
    </recommendedName>
</protein>
<proteinExistence type="inferred from homology"/>
<evidence type="ECO:0000256" key="5">
    <source>
        <dbReference type="ARBA" id="ARBA00006653"/>
    </source>
</evidence>
<dbReference type="InterPro" id="IPR019455">
    <property type="entry name" value="Acetolactate_synth_ssu_C"/>
</dbReference>
<evidence type="ECO:0000256" key="1">
    <source>
        <dbReference type="ARBA" id="ARBA00004395"/>
    </source>
</evidence>
<dbReference type="InterPro" id="IPR033370">
    <property type="entry name" value="COG1"/>
</dbReference>
<comment type="similarity">
    <text evidence="4">Belongs to the acetolactate synthase small subunit family.</text>
</comment>
<comment type="pathway">
    <text evidence="3">Amino-acid biosynthesis; L-valine biosynthesis; L-valine from pyruvate: step 1/4.</text>
</comment>
<evidence type="ECO:0000256" key="4">
    <source>
        <dbReference type="ARBA" id="ARBA00006341"/>
    </source>
</evidence>
<dbReference type="InterPro" id="IPR004789">
    <property type="entry name" value="Acetalactate_synth_ssu"/>
</dbReference>
<evidence type="ECO:0000256" key="11">
    <source>
        <dbReference type="ARBA" id="ARBA00023136"/>
    </source>
</evidence>
<comment type="pathway">
    <text evidence="2">Amino-acid biosynthesis; L-isoleucine biosynthesis; L-isoleucine from 2-oxobutanoate: step 1/4.</text>
</comment>
<accession>A0AAU9SU59</accession>
<dbReference type="Pfam" id="PF10369">
    <property type="entry name" value="ALS_ss_C"/>
    <property type="match status" value="2"/>
</dbReference>
<gene>
    <name evidence="14" type="ORF">TAV2_LOCUS19261</name>
</gene>
<dbReference type="GO" id="GO:0005777">
    <property type="term" value="C:peroxisome"/>
    <property type="evidence" value="ECO:0007669"/>
    <property type="project" value="UniProtKB-ARBA"/>
</dbReference>
<keyword evidence="7" id="KW-0813">Transport</keyword>
<dbReference type="Pfam" id="PF22629">
    <property type="entry name" value="ACT_AHAS_ss"/>
    <property type="match status" value="2"/>
</dbReference>
<reference evidence="14 15" key="1">
    <citation type="submission" date="2022-03" db="EMBL/GenBank/DDBJ databases">
        <authorList>
            <person name="Nunn A."/>
            <person name="Chopra R."/>
            <person name="Nunn A."/>
            <person name="Contreras Garrido A."/>
        </authorList>
    </citation>
    <scope>NUCLEOTIDE SEQUENCE [LARGE SCALE GENOMIC DNA]</scope>
</reference>
<feature type="domain" description="ACT" evidence="13">
    <location>
        <begin position="311"/>
        <end position="385"/>
    </location>
</feature>
<dbReference type="GO" id="GO:0006891">
    <property type="term" value="P:intra-Golgi vesicle-mediated transport"/>
    <property type="evidence" value="ECO:0007669"/>
    <property type="project" value="InterPro"/>
</dbReference>
<evidence type="ECO:0000256" key="2">
    <source>
        <dbReference type="ARBA" id="ARBA00004974"/>
    </source>
</evidence>
<dbReference type="EMBL" id="OU466862">
    <property type="protein sequence ID" value="CAH2072621.1"/>
    <property type="molecule type" value="Genomic_DNA"/>
</dbReference>
<dbReference type="Gene3D" id="3.30.70.1150">
    <property type="entry name" value="ACT-like. Chain A, domain 2"/>
    <property type="match status" value="2"/>
</dbReference>
<dbReference type="FunFam" id="3.30.70.260:FF:000001">
    <property type="entry name" value="Acetolactate synthase, small subunit"/>
    <property type="match status" value="2"/>
</dbReference>
<dbReference type="NCBIfam" id="TIGR00119">
    <property type="entry name" value="acolac_sm"/>
    <property type="match status" value="2"/>
</dbReference>
<keyword evidence="10" id="KW-0333">Golgi apparatus</keyword>
<dbReference type="PROSITE" id="PS51671">
    <property type="entry name" value="ACT"/>
    <property type="match status" value="2"/>
</dbReference>
<dbReference type="GO" id="GO:0015031">
    <property type="term" value="P:protein transport"/>
    <property type="evidence" value="ECO:0007669"/>
    <property type="project" value="UniProtKB-KW"/>
</dbReference>
<dbReference type="InterPro" id="IPR002912">
    <property type="entry name" value="ACT_dom"/>
</dbReference>
<dbReference type="InterPro" id="IPR045865">
    <property type="entry name" value="ACT-like_dom_sf"/>
</dbReference>
<evidence type="ECO:0000256" key="7">
    <source>
        <dbReference type="ARBA" id="ARBA00022448"/>
    </source>
</evidence>
<dbReference type="Pfam" id="PF08700">
    <property type="entry name" value="VPS51_Exo84_N"/>
    <property type="match status" value="1"/>
</dbReference>
<evidence type="ECO:0000256" key="10">
    <source>
        <dbReference type="ARBA" id="ARBA00023034"/>
    </source>
</evidence>
<feature type="domain" description="ACT" evidence="13">
    <location>
        <begin position="80"/>
        <end position="152"/>
    </location>
</feature>
<keyword evidence="15" id="KW-1185">Reference proteome</keyword>
<evidence type="ECO:0000259" key="13">
    <source>
        <dbReference type="PROSITE" id="PS51671"/>
    </source>
</evidence>
<dbReference type="CDD" id="cd04878">
    <property type="entry name" value="ACT_AHAS"/>
    <property type="match status" value="2"/>
</dbReference>
<organism evidence="14 15">
    <name type="scientific">Thlaspi arvense</name>
    <name type="common">Field penny-cress</name>
    <dbReference type="NCBI Taxonomy" id="13288"/>
    <lineage>
        <taxon>Eukaryota</taxon>
        <taxon>Viridiplantae</taxon>
        <taxon>Streptophyta</taxon>
        <taxon>Embryophyta</taxon>
        <taxon>Tracheophyta</taxon>
        <taxon>Spermatophyta</taxon>
        <taxon>Magnoliopsida</taxon>
        <taxon>eudicotyledons</taxon>
        <taxon>Gunneridae</taxon>
        <taxon>Pentapetalae</taxon>
        <taxon>rosids</taxon>
        <taxon>malvids</taxon>
        <taxon>Brassicales</taxon>
        <taxon>Brassicaceae</taxon>
        <taxon>Thlaspideae</taxon>
        <taxon>Thlaspi</taxon>
    </lineage>
</organism>
<comment type="similarity">
    <text evidence="5">Belongs to the COG1 family.</text>
</comment>
<name>A0AAU9SU59_THLAR</name>
<dbReference type="InterPro" id="IPR054480">
    <property type="entry name" value="AHAS_small-like_ACT"/>
</dbReference>
<dbReference type="InterPro" id="IPR027271">
    <property type="entry name" value="Acetolactate_synth/TF_NikR_C"/>
</dbReference>
<keyword evidence="8" id="KW-0028">Amino-acid biosynthesis</keyword>
<dbReference type="PANTHER" id="PTHR31658">
    <property type="entry name" value="CONSERVED OLIGOMERIC GOLGI COMPLEX SUBUNIT 1"/>
    <property type="match status" value="1"/>
</dbReference>
<evidence type="ECO:0000256" key="12">
    <source>
        <dbReference type="ARBA" id="ARBA00023304"/>
    </source>
</evidence>
<dbReference type="GO" id="GO:0009099">
    <property type="term" value="P:L-valine biosynthetic process"/>
    <property type="evidence" value="ECO:0007669"/>
    <property type="project" value="UniProtKB-ARBA"/>
</dbReference>